<accession>K1SJX7</accession>
<feature type="region of interest" description="Disordered" evidence="1">
    <location>
        <begin position="1"/>
        <end position="24"/>
    </location>
</feature>
<comment type="caution">
    <text evidence="2">The sequence shown here is derived from an EMBL/GenBank/DDBJ whole genome shotgun (WGS) entry which is preliminary data.</text>
</comment>
<protein>
    <submittedName>
        <fullName evidence="2">Uncharacterized protein</fullName>
    </submittedName>
</protein>
<name>K1SJX7_9ZZZZ</name>
<organism evidence="2">
    <name type="scientific">human gut metagenome</name>
    <dbReference type="NCBI Taxonomy" id="408170"/>
    <lineage>
        <taxon>unclassified sequences</taxon>
        <taxon>metagenomes</taxon>
        <taxon>organismal metagenomes</taxon>
    </lineage>
</organism>
<evidence type="ECO:0000256" key="1">
    <source>
        <dbReference type="SAM" id="MobiDB-lite"/>
    </source>
</evidence>
<feature type="compositionally biased region" description="Basic and acidic residues" evidence="1">
    <location>
        <begin position="1"/>
        <end position="10"/>
    </location>
</feature>
<reference evidence="2" key="1">
    <citation type="journal article" date="2013" name="Environ. Microbiol.">
        <title>Microbiota from the distal guts of lean and obese adolescents exhibit partial functional redundancy besides clear differences in community structure.</title>
        <authorList>
            <person name="Ferrer M."/>
            <person name="Ruiz A."/>
            <person name="Lanza F."/>
            <person name="Haange S.B."/>
            <person name="Oberbach A."/>
            <person name="Till H."/>
            <person name="Bargiela R."/>
            <person name="Campoy C."/>
            <person name="Segura M.T."/>
            <person name="Richter M."/>
            <person name="von Bergen M."/>
            <person name="Seifert J."/>
            <person name="Suarez A."/>
        </authorList>
    </citation>
    <scope>NUCLEOTIDE SEQUENCE</scope>
</reference>
<proteinExistence type="predicted"/>
<evidence type="ECO:0000313" key="2">
    <source>
        <dbReference type="EMBL" id="EKC54075.1"/>
    </source>
</evidence>
<dbReference type="AlphaFoldDB" id="K1SJX7"/>
<dbReference type="EMBL" id="AJWY01010960">
    <property type="protein sequence ID" value="EKC54075.1"/>
    <property type="molecule type" value="Genomic_DNA"/>
</dbReference>
<sequence>MPPFRRDLRRSSAPRRKGLDAGRDVSADYAAERSCRVTAFSGREELKLPFQLQSRSSVSGKRIVLRLDYGYTDECRPEHRKADKLVVGCRADIRSDGGGLVVESDAKPPKPKR</sequence>
<gene>
    <name evidence="2" type="ORF">LEA_16040</name>
</gene>